<comment type="cofactor">
    <cofactor evidence="1 4">
        <name>FAD</name>
        <dbReference type="ChEBI" id="CHEBI:57692"/>
    </cofactor>
</comment>
<evidence type="ECO:0000256" key="3">
    <source>
        <dbReference type="PIRSR" id="PIRSR000137-1"/>
    </source>
</evidence>
<feature type="active site" description="Proton donor" evidence="3">
    <location>
        <position position="495"/>
    </location>
</feature>
<evidence type="ECO:0000313" key="8">
    <source>
        <dbReference type="EMBL" id="VWP00564.1"/>
    </source>
</evidence>
<sequence>MTGVPELNPQDVGAQVPVSPTVAPETYTYDYIVIGGETSGCVLASRLSEDPDVSVLVLERGPVADTWTPRVPLLSSSILSKDGPVRTWRSQPLRNANDRFVQVMTAEVLGGVSRINGLLYTRGAPGDYNHWKALGNAGWGYEDLEPYFVKSEKTYSHPPSQYRGRASGGVLQNQETPDPYRTNEYFIRALSKAGIDQTPDLNSPFAPAACTGPTDHIVDKSADRDSTYRAFLSPKITQQRRSHLKICTDTLVTRIELAEKGEDGVRATGVHFEANESRQAVDRYFAQARREIIFSFYARMQQDHVGVPVMFQVPMRDSIHQLQTNGFKATVELAKYVLAGRGPSPHPLELRSTFVPTRLLDEHSALVAGDPSELDASVPENRPDIDFMHIPSNVSDVDLPGKGTFTLNTVLIRPRSSGTVRLQTSNPRARPEVELGFFSAPEDVVPLRKGVRLAMRLADDVVKQGYPLRNLLVPEGPTDEDIDRFVRANATTSWHYTSTCRMGPGSHGARASVVDAELRVHGVRGLRVCDASVFPEIIGSHTMAPAVVVAEKCAAILRGQA</sequence>
<feature type="binding site" evidence="4">
    <location>
        <position position="252"/>
    </location>
    <ligand>
        <name>FAD</name>
        <dbReference type="ChEBI" id="CHEBI:57692"/>
    </ligand>
</feature>
<feature type="binding site" evidence="4">
    <location>
        <begin position="38"/>
        <end position="39"/>
    </location>
    <ligand>
        <name>FAD</name>
        <dbReference type="ChEBI" id="CHEBI:57692"/>
    </ligand>
</feature>
<dbReference type="InterPro" id="IPR012132">
    <property type="entry name" value="GMC_OxRdtase"/>
</dbReference>
<dbReference type="Gene3D" id="3.50.50.60">
    <property type="entry name" value="FAD/NAD(P)-binding domain"/>
    <property type="match status" value="2"/>
</dbReference>
<keyword evidence="4" id="KW-0285">Flavoprotein</keyword>
<reference evidence="8" key="1">
    <citation type="submission" date="2019-10" db="EMBL/GenBank/DDBJ databases">
        <authorList>
            <person name="Nor Muhammad N."/>
        </authorList>
    </citation>
    <scope>NUCLEOTIDE SEQUENCE</scope>
</reference>
<evidence type="ECO:0000256" key="2">
    <source>
        <dbReference type="ARBA" id="ARBA00010790"/>
    </source>
</evidence>
<dbReference type="SUPFAM" id="SSF54373">
    <property type="entry name" value="FAD-linked reductases, C-terminal domain"/>
    <property type="match status" value="1"/>
</dbReference>
<dbReference type="SUPFAM" id="SSF51905">
    <property type="entry name" value="FAD/NAD(P)-binding domain"/>
    <property type="match status" value="1"/>
</dbReference>
<feature type="domain" description="Glucose-methanol-choline oxidoreductase N-terminal" evidence="6">
    <location>
        <begin position="29"/>
        <end position="293"/>
    </location>
</feature>
<evidence type="ECO:0000256" key="1">
    <source>
        <dbReference type="ARBA" id="ARBA00001974"/>
    </source>
</evidence>
<dbReference type="GO" id="GO:0016614">
    <property type="term" value="F:oxidoreductase activity, acting on CH-OH group of donors"/>
    <property type="evidence" value="ECO:0007669"/>
    <property type="project" value="InterPro"/>
</dbReference>
<evidence type="ECO:0000259" key="6">
    <source>
        <dbReference type="Pfam" id="PF00732"/>
    </source>
</evidence>
<name>A0A5K1K4F9_9APHY</name>
<accession>A0A5K1K4F9</accession>
<dbReference type="Gene3D" id="3.30.560.10">
    <property type="entry name" value="Glucose Oxidase, domain 3"/>
    <property type="match status" value="2"/>
</dbReference>
<organism evidence="8">
    <name type="scientific">Ganoderma boninense</name>
    <dbReference type="NCBI Taxonomy" id="34458"/>
    <lineage>
        <taxon>Eukaryota</taxon>
        <taxon>Fungi</taxon>
        <taxon>Dikarya</taxon>
        <taxon>Basidiomycota</taxon>
        <taxon>Agaricomycotina</taxon>
        <taxon>Agaricomycetes</taxon>
        <taxon>Polyporales</taxon>
        <taxon>Polyporaceae</taxon>
        <taxon>Ganoderma</taxon>
    </lineage>
</organism>
<dbReference type="InterPro" id="IPR000172">
    <property type="entry name" value="GMC_OxRdtase_N"/>
</dbReference>
<feature type="binding site" evidence="4">
    <location>
        <begin position="494"/>
        <end position="495"/>
    </location>
    <ligand>
        <name>FAD</name>
        <dbReference type="ChEBI" id="CHEBI:57692"/>
    </ligand>
</feature>
<comment type="similarity">
    <text evidence="2">Belongs to the GMC oxidoreductase family.</text>
</comment>
<feature type="binding site" evidence="4">
    <location>
        <position position="108"/>
    </location>
    <ligand>
        <name>FAD</name>
        <dbReference type="ChEBI" id="CHEBI:57692"/>
    </ligand>
</feature>
<dbReference type="GO" id="GO:0050660">
    <property type="term" value="F:flavin adenine dinucleotide binding"/>
    <property type="evidence" value="ECO:0007669"/>
    <property type="project" value="InterPro"/>
</dbReference>
<gene>
    <name evidence="8" type="primary">I1RDG6</name>
</gene>
<feature type="active site" description="Proton acceptor" evidence="3">
    <location>
        <position position="541"/>
    </location>
</feature>
<protein>
    <submittedName>
        <fullName evidence="8">Uncharacterized protein</fullName>
    </submittedName>
</protein>
<dbReference type="PANTHER" id="PTHR11552">
    <property type="entry name" value="GLUCOSE-METHANOL-CHOLINE GMC OXIDOREDUCTASE"/>
    <property type="match status" value="1"/>
</dbReference>
<evidence type="ECO:0000256" key="4">
    <source>
        <dbReference type="PIRSR" id="PIRSR000137-2"/>
    </source>
</evidence>
<proteinExistence type="inferred from homology"/>
<keyword evidence="4" id="KW-0274">FAD</keyword>
<evidence type="ECO:0000259" key="7">
    <source>
        <dbReference type="Pfam" id="PF05199"/>
    </source>
</evidence>
<dbReference type="InterPro" id="IPR036188">
    <property type="entry name" value="FAD/NAD-bd_sf"/>
</dbReference>
<dbReference type="Pfam" id="PF00732">
    <property type="entry name" value="GMC_oxred_N"/>
    <property type="match status" value="1"/>
</dbReference>
<dbReference type="PANTHER" id="PTHR11552:SF219">
    <property type="entry name" value="GLUCOSE-METHANOL-CHOLINE OXIDOREDUCTASE N-TERMINAL DOMAIN-CONTAINING PROTEIN"/>
    <property type="match status" value="1"/>
</dbReference>
<dbReference type="AlphaFoldDB" id="A0A5K1K4F9"/>
<dbReference type="PIRSF" id="PIRSF000137">
    <property type="entry name" value="Alcohol_oxidase"/>
    <property type="match status" value="1"/>
</dbReference>
<feature type="region of interest" description="Disordered" evidence="5">
    <location>
        <begin position="159"/>
        <end position="178"/>
    </location>
</feature>
<feature type="domain" description="Glucose-methanol-choline oxidoreductase C-terminal" evidence="7">
    <location>
        <begin position="414"/>
        <end position="550"/>
    </location>
</feature>
<evidence type="ECO:0000256" key="5">
    <source>
        <dbReference type="SAM" id="MobiDB-lite"/>
    </source>
</evidence>
<dbReference type="EMBL" id="LR728599">
    <property type="protein sequence ID" value="VWP00564.1"/>
    <property type="molecule type" value="Genomic_DNA"/>
</dbReference>
<dbReference type="InterPro" id="IPR007867">
    <property type="entry name" value="GMC_OxRtase_C"/>
</dbReference>
<dbReference type="Pfam" id="PF05199">
    <property type="entry name" value="GMC_oxred_C"/>
    <property type="match status" value="1"/>
</dbReference>